<gene>
    <name evidence="1" type="ORF">K443DRAFT_687031</name>
</gene>
<dbReference type="Proteomes" id="UP000054477">
    <property type="component" value="Unassembled WGS sequence"/>
</dbReference>
<reference evidence="2" key="2">
    <citation type="submission" date="2015-01" db="EMBL/GenBank/DDBJ databases">
        <title>Evolutionary Origins and Diversification of the Mycorrhizal Mutualists.</title>
        <authorList>
            <consortium name="DOE Joint Genome Institute"/>
            <consortium name="Mycorrhizal Genomics Consortium"/>
            <person name="Kohler A."/>
            <person name="Kuo A."/>
            <person name="Nagy L.G."/>
            <person name="Floudas D."/>
            <person name="Copeland A."/>
            <person name="Barry K.W."/>
            <person name="Cichocki N."/>
            <person name="Veneault-Fourrey C."/>
            <person name="LaButti K."/>
            <person name="Lindquist E.A."/>
            <person name="Lipzen A."/>
            <person name="Lundell T."/>
            <person name="Morin E."/>
            <person name="Murat C."/>
            <person name="Riley R."/>
            <person name="Ohm R."/>
            <person name="Sun H."/>
            <person name="Tunlid A."/>
            <person name="Henrissat B."/>
            <person name="Grigoriev I.V."/>
            <person name="Hibbett D.S."/>
            <person name="Martin F."/>
        </authorList>
    </citation>
    <scope>NUCLEOTIDE SEQUENCE [LARGE SCALE GENOMIC DNA]</scope>
    <source>
        <strain evidence="2">LaAM-08-1</strain>
    </source>
</reference>
<evidence type="ECO:0000313" key="2">
    <source>
        <dbReference type="Proteomes" id="UP000054477"/>
    </source>
</evidence>
<dbReference type="HOGENOM" id="CLU_3002034_0_0_1"/>
<protein>
    <submittedName>
        <fullName evidence="1">Glycoside hydrolase family 5 protein</fullName>
    </submittedName>
</protein>
<keyword evidence="2" id="KW-1185">Reference proteome</keyword>
<reference evidence="1 2" key="1">
    <citation type="submission" date="2014-04" db="EMBL/GenBank/DDBJ databases">
        <authorList>
            <consortium name="DOE Joint Genome Institute"/>
            <person name="Kuo A."/>
            <person name="Kohler A."/>
            <person name="Nagy L.G."/>
            <person name="Floudas D."/>
            <person name="Copeland A."/>
            <person name="Barry K.W."/>
            <person name="Cichocki N."/>
            <person name="Veneault-Fourrey C."/>
            <person name="LaButti K."/>
            <person name="Lindquist E.A."/>
            <person name="Lipzen A."/>
            <person name="Lundell T."/>
            <person name="Morin E."/>
            <person name="Murat C."/>
            <person name="Sun H."/>
            <person name="Tunlid A."/>
            <person name="Henrissat B."/>
            <person name="Grigoriev I.V."/>
            <person name="Hibbett D.S."/>
            <person name="Martin F."/>
            <person name="Nordberg H.P."/>
            <person name="Cantor M.N."/>
            <person name="Hua S.X."/>
        </authorList>
    </citation>
    <scope>NUCLEOTIDE SEQUENCE [LARGE SCALE GENOMIC DNA]</scope>
    <source>
        <strain evidence="1 2">LaAM-08-1</strain>
    </source>
</reference>
<feature type="non-terminal residue" evidence="1">
    <location>
        <position position="58"/>
    </location>
</feature>
<sequence length="58" mass="6235">MPTKKTSTTLLNTSKRKACLPDGPTNGHCRGSSTISGAGTTLRINLLFFRKTTPAKTR</sequence>
<dbReference type="EMBL" id="KN839330">
    <property type="protein sequence ID" value="KIJ89988.1"/>
    <property type="molecule type" value="Genomic_DNA"/>
</dbReference>
<dbReference type="GO" id="GO:0016787">
    <property type="term" value="F:hydrolase activity"/>
    <property type="evidence" value="ECO:0007669"/>
    <property type="project" value="UniProtKB-KW"/>
</dbReference>
<organism evidence="1 2">
    <name type="scientific">Laccaria amethystina LaAM-08-1</name>
    <dbReference type="NCBI Taxonomy" id="1095629"/>
    <lineage>
        <taxon>Eukaryota</taxon>
        <taxon>Fungi</taxon>
        <taxon>Dikarya</taxon>
        <taxon>Basidiomycota</taxon>
        <taxon>Agaricomycotina</taxon>
        <taxon>Agaricomycetes</taxon>
        <taxon>Agaricomycetidae</taxon>
        <taxon>Agaricales</taxon>
        <taxon>Agaricineae</taxon>
        <taxon>Hydnangiaceae</taxon>
        <taxon>Laccaria</taxon>
    </lineage>
</organism>
<keyword evidence="1" id="KW-0378">Hydrolase</keyword>
<accession>A0A0C9WQK1</accession>
<name>A0A0C9WQK1_9AGAR</name>
<evidence type="ECO:0000313" key="1">
    <source>
        <dbReference type="EMBL" id="KIJ89988.1"/>
    </source>
</evidence>
<dbReference type="AlphaFoldDB" id="A0A0C9WQK1"/>
<proteinExistence type="predicted"/>